<evidence type="ECO:0000313" key="3">
    <source>
        <dbReference type="EMBL" id="OCB91523.1"/>
    </source>
</evidence>
<feature type="compositionally biased region" description="Polar residues" evidence="1">
    <location>
        <begin position="1"/>
        <end position="17"/>
    </location>
</feature>
<dbReference type="Pfam" id="PF00266">
    <property type="entry name" value="Aminotran_5"/>
    <property type="match status" value="1"/>
</dbReference>
<dbReference type="Gene3D" id="3.40.640.10">
    <property type="entry name" value="Type I PLP-dependent aspartate aminotransferase-like (Major domain)"/>
    <property type="match status" value="1"/>
</dbReference>
<dbReference type="InterPro" id="IPR015424">
    <property type="entry name" value="PyrdxlP-dep_Trfase"/>
</dbReference>
<accession>A0A9Q5I4C3</accession>
<dbReference type="GO" id="GO:0008265">
    <property type="term" value="F:molybdenum cofactor sulfurtransferase activity"/>
    <property type="evidence" value="ECO:0007669"/>
    <property type="project" value="TreeGrafter"/>
</dbReference>
<dbReference type="InterPro" id="IPR015422">
    <property type="entry name" value="PyrdxlP-dep_Trfase_small"/>
</dbReference>
<evidence type="ECO:0000256" key="1">
    <source>
        <dbReference type="SAM" id="MobiDB-lite"/>
    </source>
</evidence>
<dbReference type="InterPro" id="IPR015421">
    <property type="entry name" value="PyrdxlP-dep_Trfase_major"/>
</dbReference>
<feature type="domain" description="Aminotransferase class V" evidence="2">
    <location>
        <begin position="116"/>
        <end position="412"/>
    </location>
</feature>
<dbReference type="Proteomes" id="UP000757232">
    <property type="component" value="Unassembled WGS sequence"/>
</dbReference>
<feature type="region of interest" description="Disordered" evidence="1">
    <location>
        <begin position="1"/>
        <end position="22"/>
    </location>
</feature>
<dbReference type="InterPro" id="IPR000192">
    <property type="entry name" value="Aminotrans_V_dom"/>
</dbReference>
<sequence length="566" mass="61930">MGNAHSSKSGATANRPSAPQHPKLAHKLSCLTAFPSQESLHSGSSTTSDTHWNEKSAAVIQHTLVKPDDHAIEALPELKQAFDSFIDTYPEYRQTWIVDSLRRSDYTRLTRTDETYVDYMGGCLFPESLVQIHADFLSRNIMGNTHSVSNSSQTSTNLALEARTAVLDFFKAPPGYTVIFTQNATGALKLVGESYPFREGGSFVLGVDSHNSVNGIRRFASQAGARVVYLRAGSRGGVDLLETENVLNENRPSSGRPPCLLALTGLSNISNTKNPLAICAYAKSLGYHTLLDAAALAATSAIDLTETPVDAMCVSFYKMTGFPTGVGALVVKEDFLRILHRPWFAGGTVDVVQVPGSLVTMADDLVEQFQDGTINYLSLPAVTHGLRFLKLYLPFLPLRLSSLLHYLVAGLNDLRHDINGARVVKILSRLPTRRLREIGDQANFGSTVSLHFLDPDGAMLPLSFIEHAAAQHKISLRTGCVCNPGGAAAIIGIEGDMEQLYEGVTLREFENRVGHELGVVRISLGLASNFVDVWRLLEFAQAMSTQDERRIMLKEWKKSLKVHGRH</sequence>
<proteinExistence type="predicted"/>
<evidence type="ECO:0000313" key="4">
    <source>
        <dbReference type="Proteomes" id="UP000757232"/>
    </source>
</evidence>
<organism evidence="3 4">
    <name type="scientific">Sanghuangporus baumii</name>
    <name type="common">Phellinus baumii</name>
    <dbReference type="NCBI Taxonomy" id="108892"/>
    <lineage>
        <taxon>Eukaryota</taxon>
        <taxon>Fungi</taxon>
        <taxon>Dikarya</taxon>
        <taxon>Basidiomycota</taxon>
        <taxon>Agaricomycotina</taxon>
        <taxon>Agaricomycetes</taxon>
        <taxon>Hymenochaetales</taxon>
        <taxon>Hymenochaetaceae</taxon>
        <taxon>Sanghuangporus</taxon>
    </lineage>
</organism>
<dbReference type="SUPFAM" id="SSF53383">
    <property type="entry name" value="PLP-dependent transferases"/>
    <property type="match status" value="1"/>
</dbReference>
<dbReference type="EMBL" id="LNZH02000083">
    <property type="protein sequence ID" value="OCB91523.1"/>
    <property type="molecule type" value="Genomic_DNA"/>
</dbReference>
<dbReference type="OrthoDB" id="10264306at2759"/>
<dbReference type="Gene3D" id="3.90.1150.10">
    <property type="entry name" value="Aspartate Aminotransferase, domain 1"/>
    <property type="match status" value="1"/>
</dbReference>
<dbReference type="AlphaFoldDB" id="A0A9Q5I4C3"/>
<evidence type="ECO:0000259" key="2">
    <source>
        <dbReference type="Pfam" id="PF00266"/>
    </source>
</evidence>
<keyword evidence="3" id="KW-0808">Transferase</keyword>
<reference evidence="3" key="1">
    <citation type="submission" date="2016-06" db="EMBL/GenBank/DDBJ databases">
        <title>Draft Genome sequence of the fungus Inonotus baumii.</title>
        <authorList>
            <person name="Zhu H."/>
            <person name="Lin W."/>
        </authorList>
    </citation>
    <scope>NUCLEOTIDE SEQUENCE</scope>
    <source>
        <strain evidence="3">821</strain>
    </source>
</reference>
<comment type="caution">
    <text evidence="3">The sequence shown here is derived from an EMBL/GenBank/DDBJ whole genome shotgun (WGS) entry which is preliminary data.</text>
</comment>
<keyword evidence="4" id="KW-1185">Reference proteome</keyword>
<protein>
    <submittedName>
        <fullName evidence="3">PLP-dependent transferase</fullName>
    </submittedName>
</protein>
<dbReference type="PANTHER" id="PTHR14237">
    <property type="entry name" value="MOLYBDOPTERIN COFACTOR SULFURASE MOSC"/>
    <property type="match status" value="1"/>
</dbReference>
<dbReference type="PANTHER" id="PTHR14237:SF80">
    <property type="entry name" value="MOLYBDENUM COFACTOR SULFURASE"/>
    <property type="match status" value="1"/>
</dbReference>
<name>A0A9Q5I4C3_SANBA</name>
<gene>
    <name evidence="3" type="ORF">A7U60_g1226</name>
</gene>
<dbReference type="GO" id="GO:0043545">
    <property type="term" value="P:molybdopterin cofactor metabolic process"/>
    <property type="evidence" value="ECO:0007669"/>
    <property type="project" value="TreeGrafter"/>
</dbReference>